<dbReference type="Pfam" id="PF20197">
    <property type="entry name" value="DUF6560"/>
    <property type="match status" value="1"/>
</dbReference>
<evidence type="ECO:0000313" key="3">
    <source>
        <dbReference type="Proteomes" id="UP001454489"/>
    </source>
</evidence>
<dbReference type="EMBL" id="JBBMEX010000004">
    <property type="protein sequence ID" value="MEQ2557197.1"/>
    <property type="molecule type" value="Genomic_DNA"/>
</dbReference>
<evidence type="ECO:0000313" key="2">
    <source>
        <dbReference type="EMBL" id="MEQ2557197.1"/>
    </source>
</evidence>
<gene>
    <name evidence="2" type="ORF">WMO43_04805</name>
</gene>
<reference evidence="2 3" key="1">
    <citation type="submission" date="2024-03" db="EMBL/GenBank/DDBJ databases">
        <title>Human intestinal bacterial collection.</title>
        <authorList>
            <person name="Pauvert C."/>
            <person name="Hitch T.C.A."/>
            <person name="Clavel T."/>
        </authorList>
    </citation>
    <scope>NUCLEOTIDE SEQUENCE [LARGE SCALE GENOMIC DNA]</scope>
    <source>
        <strain evidence="2 3">CLA-AA-H185</strain>
    </source>
</reference>
<keyword evidence="1" id="KW-1133">Transmembrane helix</keyword>
<keyword evidence="1" id="KW-0472">Membrane</keyword>
<accession>A0ABV1HDP8</accession>
<organism evidence="2 3">
    <name type="scientific">Maccoyibacter intestinihominis</name>
    <dbReference type="NCBI Taxonomy" id="3133499"/>
    <lineage>
        <taxon>Bacteria</taxon>
        <taxon>Bacillati</taxon>
        <taxon>Bacillota</taxon>
        <taxon>Clostridia</taxon>
        <taxon>Lachnospirales</taxon>
        <taxon>Lachnospiraceae</taxon>
        <taxon>Maccoyibacter</taxon>
    </lineage>
</organism>
<feature type="transmembrane region" description="Helical" evidence="1">
    <location>
        <begin position="41"/>
        <end position="61"/>
    </location>
</feature>
<feature type="transmembrane region" description="Helical" evidence="1">
    <location>
        <begin position="67"/>
        <end position="90"/>
    </location>
</feature>
<name>A0ABV1HDP8_9FIRM</name>
<keyword evidence="3" id="KW-1185">Reference proteome</keyword>
<dbReference type="Proteomes" id="UP001454489">
    <property type="component" value="Unassembled WGS sequence"/>
</dbReference>
<feature type="transmembrane region" description="Helical" evidence="1">
    <location>
        <begin position="181"/>
        <end position="202"/>
    </location>
</feature>
<proteinExistence type="predicted"/>
<dbReference type="InterPro" id="IPR046690">
    <property type="entry name" value="DUF6560"/>
</dbReference>
<comment type="caution">
    <text evidence="2">The sequence shown here is derived from an EMBL/GenBank/DDBJ whole genome shotgun (WGS) entry which is preliminary data.</text>
</comment>
<keyword evidence="1" id="KW-0812">Transmembrane</keyword>
<protein>
    <submittedName>
        <fullName evidence="2">DUF6560 family protein</fullName>
    </submittedName>
</protein>
<dbReference type="RefSeq" id="WP_353530295.1">
    <property type="nucleotide sequence ID" value="NZ_JBBMEX010000004.1"/>
</dbReference>
<feature type="transmembrane region" description="Helical" evidence="1">
    <location>
        <begin position="214"/>
        <end position="237"/>
    </location>
</feature>
<sequence>MKKKFWRKVRDKIEDFLDVIDDKSPATVEDEDRLVASAPTFLAFIGAPIFLLGIVFLTKCIPKREYYVAGVVTIFMIIPGFLLTGYALFWRVIVDHEKVRYHSLFFGIGRSYPLKAITRVCRDEVYCLNIYKGKRKVITVDDEIEGIPYLMKWFANEGILVEDLKPGPEYYKVMEYPIHNWLMSAFEAFLALPLLGLWIYLLYKDGEIQGGMEILGVILATILLVGINIIMILGIIYNKVFYLKYQNGIYRYKKLFHEEEILKLDKTLSYKVDWDEGNIILYRDRKRLFTLHKGMANVRQFVVDTLLESDIPCIEGEKYLETFWRKKL</sequence>
<evidence type="ECO:0000256" key="1">
    <source>
        <dbReference type="SAM" id="Phobius"/>
    </source>
</evidence>